<evidence type="ECO:0000256" key="1">
    <source>
        <dbReference type="ARBA" id="ARBA00004823"/>
    </source>
</evidence>
<dbReference type="InterPro" id="IPR049577">
    <property type="entry name" value="GMPP_N"/>
</dbReference>
<dbReference type="CDD" id="cd02213">
    <property type="entry name" value="cupin_PMI_typeII_C"/>
    <property type="match status" value="1"/>
</dbReference>
<organism evidence="13 14">
    <name type="scientific">Thiohalospira halophila DSM 15071</name>
    <dbReference type="NCBI Taxonomy" id="1123397"/>
    <lineage>
        <taxon>Bacteria</taxon>
        <taxon>Pseudomonadati</taxon>
        <taxon>Pseudomonadota</taxon>
        <taxon>Gammaproteobacteria</taxon>
        <taxon>Thiohalospirales</taxon>
        <taxon>Thiohalospiraceae</taxon>
        <taxon>Thiohalospira</taxon>
    </lineage>
</organism>
<evidence type="ECO:0000256" key="5">
    <source>
        <dbReference type="ARBA" id="ARBA00022695"/>
    </source>
</evidence>
<evidence type="ECO:0000313" key="14">
    <source>
        <dbReference type="Proteomes" id="UP000198611"/>
    </source>
</evidence>
<dbReference type="NCBIfam" id="TIGR01479">
    <property type="entry name" value="GMP_PMI"/>
    <property type="match status" value="1"/>
</dbReference>
<evidence type="ECO:0000256" key="9">
    <source>
        <dbReference type="RuleBase" id="RU004190"/>
    </source>
</evidence>
<dbReference type="OrthoDB" id="9806359at2"/>
<dbReference type="Pfam" id="PF01050">
    <property type="entry name" value="MannoseP_isomer"/>
    <property type="match status" value="1"/>
</dbReference>
<dbReference type="InterPro" id="IPR006375">
    <property type="entry name" value="Man1P_GuaTrfase/Man6P_Isoase"/>
</dbReference>
<dbReference type="AlphaFoldDB" id="A0A1I1NJ42"/>
<reference evidence="13 14" key="1">
    <citation type="submission" date="2016-10" db="EMBL/GenBank/DDBJ databases">
        <authorList>
            <person name="de Groot N.N."/>
        </authorList>
    </citation>
    <scope>NUCLEOTIDE SEQUENCE [LARGE SCALE GENOMIC DNA]</scope>
    <source>
        <strain evidence="13 14">HL3</strain>
    </source>
</reference>
<dbReference type="FunFam" id="2.60.120.10:FF:000032">
    <property type="entry name" value="Mannose-1-phosphate guanylyltransferase/mannose-6-phosphate isomerase"/>
    <property type="match status" value="1"/>
</dbReference>
<dbReference type="InterPro" id="IPR051161">
    <property type="entry name" value="Mannose-6P_isomerase_type2"/>
</dbReference>
<protein>
    <recommendedName>
        <fullName evidence="3">mannose-1-phosphate guanylyltransferase</fullName>
        <ecNumber evidence="3">2.7.7.13</ecNumber>
    </recommendedName>
</protein>
<keyword evidence="6" id="KW-0547">Nucleotide-binding</keyword>
<dbReference type="Proteomes" id="UP000198611">
    <property type="component" value="Unassembled WGS sequence"/>
</dbReference>
<feature type="domain" description="Nucleotidyl transferase" evidence="10">
    <location>
        <begin position="28"/>
        <end position="308"/>
    </location>
</feature>
<evidence type="ECO:0000256" key="4">
    <source>
        <dbReference type="ARBA" id="ARBA00022679"/>
    </source>
</evidence>
<proteinExistence type="inferred from homology"/>
<dbReference type="InterPro" id="IPR014710">
    <property type="entry name" value="RmlC-like_jellyroll"/>
</dbReference>
<evidence type="ECO:0000256" key="2">
    <source>
        <dbReference type="ARBA" id="ARBA00006115"/>
    </source>
</evidence>
<evidence type="ECO:0000256" key="6">
    <source>
        <dbReference type="ARBA" id="ARBA00022741"/>
    </source>
</evidence>
<dbReference type="GO" id="GO:0000271">
    <property type="term" value="P:polysaccharide biosynthetic process"/>
    <property type="evidence" value="ECO:0007669"/>
    <property type="project" value="InterPro"/>
</dbReference>
<dbReference type="GO" id="GO:0004475">
    <property type="term" value="F:mannose-1-phosphate guanylyltransferase (GTP) activity"/>
    <property type="evidence" value="ECO:0007669"/>
    <property type="project" value="UniProtKB-EC"/>
</dbReference>
<evidence type="ECO:0000259" key="12">
    <source>
        <dbReference type="Pfam" id="PF22640"/>
    </source>
</evidence>
<dbReference type="STRING" id="1123397.SAMN05660831_00222"/>
<dbReference type="InterPro" id="IPR001538">
    <property type="entry name" value="Man6P_isomerase-2_C"/>
</dbReference>
<dbReference type="SUPFAM" id="SSF51182">
    <property type="entry name" value="RmlC-like cupins"/>
    <property type="match status" value="1"/>
</dbReference>
<keyword evidence="5 13" id="KW-0548">Nucleotidyltransferase</keyword>
<dbReference type="Gene3D" id="3.90.550.10">
    <property type="entry name" value="Spore Coat Polysaccharide Biosynthesis Protein SpsA, Chain A"/>
    <property type="match status" value="1"/>
</dbReference>
<sequence>MAASALRSCLNRDSDRGPDIAHTTALQPVILAGGAGTRLWPLSRADHPKLFLRLDGAQSPFQATVRRLEGLDAAPPIVVCNAAHRFLVAEQLEAIGVTAAAVLLEPEGRNTAPAVALAALHARADGVDPVLLALPADHRMDHPAGFRAAVPAAGRAAAEGGLVTFGVPPTRPEPGFGYIRPGLDEGGAVRSVAEFREKPDPATAAALVEAGGWYWNSGIFAFRASAYLVELDRHAPAVARACRAAMAGSRADFGFLRPEEGAFRDGPTASVDRALMERTDRARMIPLEGPWSAGWGDIGSWEALTGLNQPDGADNVATGDTRLRDCRGSRVHAESRLVAAIGIEGLVVAETADAVLVAPRARAEEAAAIVAGLRAEGRPEADHHPRVHRPWGRAETLAAGERFRVKRLEVRPGAALSLQRHHHRAEHWTVVHGTARVHLDGATFDLGEDQSTYIPVGATHRLENPGPDPLEVVETQTGSYLDEDDIIRLEAGLPG</sequence>
<evidence type="ECO:0000256" key="3">
    <source>
        <dbReference type="ARBA" id="ARBA00012387"/>
    </source>
</evidence>
<keyword evidence="4 13" id="KW-0808">Transferase</keyword>
<dbReference type="CDD" id="cd02509">
    <property type="entry name" value="GDP-M1P_Guanylyltransferase"/>
    <property type="match status" value="1"/>
</dbReference>
<dbReference type="PANTHER" id="PTHR46390">
    <property type="entry name" value="MANNOSE-1-PHOSPHATE GUANYLYLTRANSFERASE"/>
    <property type="match status" value="1"/>
</dbReference>
<dbReference type="InterPro" id="IPR029044">
    <property type="entry name" value="Nucleotide-diphossugar_trans"/>
</dbReference>
<name>A0A1I1NJ42_9GAMM</name>
<accession>A0A1I1NJ42</accession>
<dbReference type="EMBL" id="FOMJ01000001">
    <property type="protein sequence ID" value="SFC95498.1"/>
    <property type="molecule type" value="Genomic_DNA"/>
</dbReference>
<evidence type="ECO:0000259" key="11">
    <source>
        <dbReference type="Pfam" id="PF01050"/>
    </source>
</evidence>
<evidence type="ECO:0000256" key="7">
    <source>
        <dbReference type="ARBA" id="ARBA00023134"/>
    </source>
</evidence>
<dbReference type="InterPro" id="IPR054566">
    <property type="entry name" value="ManC/GMP-like_b-helix"/>
</dbReference>
<dbReference type="InterPro" id="IPR011051">
    <property type="entry name" value="RmlC_Cupin_sf"/>
</dbReference>
<dbReference type="SUPFAM" id="SSF53448">
    <property type="entry name" value="Nucleotide-diphospho-sugar transferases"/>
    <property type="match status" value="1"/>
</dbReference>
<dbReference type="UniPathway" id="UPA00126">
    <property type="reaction ID" value="UER00930"/>
</dbReference>
<dbReference type="Pfam" id="PF22640">
    <property type="entry name" value="ManC_GMP_beta-helix"/>
    <property type="match status" value="1"/>
</dbReference>
<dbReference type="InterPro" id="IPR005835">
    <property type="entry name" value="NTP_transferase_dom"/>
</dbReference>
<evidence type="ECO:0000259" key="10">
    <source>
        <dbReference type="Pfam" id="PF00483"/>
    </source>
</evidence>
<keyword evidence="7" id="KW-0342">GTP-binding</keyword>
<evidence type="ECO:0000256" key="8">
    <source>
        <dbReference type="ARBA" id="ARBA00047343"/>
    </source>
</evidence>
<feature type="domain" description="Mannose-6-phosphate isomerase type II C-terminal" evidence="11">
    <location>
        <begin position="377"/>
        <end position="490"/>
    </location>
</feature>
<feature type="domain" description="MannoseP isomerase/GMP-like beta-helix" evidence="12">
    <location>
        <begin position="325"/>
        <end position="371"/>
    </location>
</feature>
<dbReference type="EC" id="2.7.7.13" evidence="3"/>
<comment type="catalytic activity">
    <reaction evidence="8">
        <text>alpha-D-mannose 1-phosphate + GTP + H(+) = GDP-alpha-D-mannose + diphosphate</text>
        <dbReference type="Rhea" id="RHEA:15229"/>
        <dbReference type="ChEBI" id="CHEBI:15378"/>
        <dbReference type="ChEBI" id="CHEBI:33019"/>
        <dbReference type="ChEBI" id="CHEBI:37565"/>
        <dbReference type="ChEBI" id="CHEBI:57527"/>
        <dbReference type="ChEBI" id="CHEBI:58409"/>
        <dbReference type="EC" id="2.7.7.13"/>
    </reaction>
</comment>
<dbReference type="PANTHER" id="PTHR46390:SF1">
    <property type="entry name" value="MANNOSE-1-PHOSPHATE GUANYLYLTRANSFERASE"/>
    <property type="match status" value="1"/>
</dbReference>
<dbReference type="Gene3D" id="2.60.120.10">
    <property type="entry name" value="Jelly Rolls"/>
    <property type="match status" value="1"/>
</dbReference>
<dbReference type="GO" id="GO:0005525">
    <property type="term" value="F:GTP binding"/>
    <property type="evidence" value="ECO:0007669"/>
    <property type="project" value="UniProtKB-KW"/>
</dbReference>
<gene>
    <name evidence="13" type="ORF">SAMN05660831_00222</name>
</gene>
<evidence type="ECO:0000313" key="13">
    <source>
        <dbReference type="EMBL" id="SFC95498.1"/>
    </source>
</evidence>
<dbReference type="GO" id="GO:0009298">
    <property type="term" value="P:GDP-mannose biosynthetic process"/>
    <property type="evidence" value="ECO:0007669"/>
    <property type="project" value="UniProtKB-UniPathway"/>
</dbReference>
<dbReference type="Pfam" id="PF00483">
    <property type="entry name" value="NTP_transferase"/>
    <property type="match status" value="1"/>
</dbReference>
<keyword evidence="14" id="KW-1185">Reference proteome</keyword>
<comment type="pathway">
    <text evidence="1">Nucleotide-sugar biosynthesis; GDP-alpha-D-mannose biosynthesis; GDP-alpha-D-mannose from alpha-D-mannose 1-phosphate (GTP route): step 1/1.</text>
</comment>
<comment type="similarity">
    <text evidence="2 9">Belongs to the mannose-6-phosphate isomerase type 2 family.</text>
</comment>